<sequence length="102" mass="11651">MSETNIHRDPPSYINTLTINIITLATITNSINSNIQYTTTMSTSTLQREHLSHNQHTASNHLLPQADEVDNPFLNHNFDFLTGINITNHNIRELFFTTKSQN</sequence>
<reference evidence="1 2" key="1">
    <citation type="journal article" date="2019" name="Environ. Microbiol.">
        <title>At the nexus of three kingdoms: the genome of the mycorrhizal fungus Gigaspora margarita provides insights into plant, endobacterial and fungal interactions.</title>
        <authorList>
            <person name="Venice F."/>
            <person name="Ghignone S."/>
            <person name="Salvioli di Fossalunga A."/>
            <person name="Amselem J."/>
            <person name="Novero M."/>
            <person name="Xianan X."/>
            <person name="Sedzielewska Toro K."/>
            <person name="Morin E."/>
            <person name="Lipzen A."/>
            <person name="Grigoriev I.V."/>
            <person name="Henrissat B."/>
            <person name="Martin F.M."/>
            <person name="Bonfante P."/>
        </authorList>
    </citation>
    <scope>NUCLEOTIDE SEQUENCE [LARGE SCALE GENOMIC DNA]</scope>
    <source>
        <strain evidence="1 2">BEG34</strain>
    </source>
</reference>
<dbReference type="Proteomes" id="UP000439903">
    <property type="component" value="Unassembled WGS sequence"/>
</dbReference>
<evidence type="ECO:0000313" key="2">
    <source>
        <dbReference type="Proteomes" id="UP000439903"/>
    </source>
</evidence>
<gene>
    <name evidence="1" type="ORF">F8M41_013266</name>
</gene>
<proteinExistence type="predicted"/>
<evidence type="ECO:0000313" key="1">
    <source>
        <dbReference type="EMBL" id="KAF0528115.1"/>
    </source>
</evidence>
<organism evidence="1 2">
    <name type="scientific">Gigaspora margarita</name>
    <dbReference type="NCBI Taxonomy" id="4874"/>
    <lineage>
        <taxon>Eukaryota</taxon>
        <taxon>Fungi</taxon>
        <taxon>Fungi incertae sedis</taxon>
        <taxon>Mucoromycota</taxon>
        <taxon>Glomeromycotina</taxon>
        <taxon>Glomeromycetes</taxon>
        <taxon>Diversisporales</taxon>
        <taxon>Gigasporaceae</taxon>
        <taxon>Gigaspora</taxon>
    </lineage>
</organism>
<dbReference type="EMBL" id="WTPW01000270">
    <property type="protein sequence ID" value="KAF0528115.1"/>
    <property type="molecule type" value="Genomic_DNA"/>
</dbReference>
<name>A0A8H4EP36_GIGMA</name>
<accession>A0A8H4EP36</accession>
<protein>
    <submittedName>
        <fullName evidence="1">Uncharacterized protein</fullName>
    </submittedName>
</protein>
<dbReference type="AlphaFoldDB" id="A0A8H4EP36"/>
<comment type="caution">
    <text evidence="1">The sequence shown here is derived from an EMBL/GenBank/DDBJ whole genome shotgun (WGS) entry which is preliminary data.</text>
</comment>
<keyword evidence="2" id="KW-1185">Reference proteome</keyword>